<evidence type="ECO:0000256" key="2">
    <source>
        <dbReference type="ARBA" id="ARBA00022759"/>
    </source>
</evidence>
<reference evidence="6" key="1">
    <citation type="submission" date="2009-09" db="EMBL/GenBank/DDBJ databases">
        <title>The complete chromosome of Sebaldella termitidis ATCC 33386.</title>
        <authorList>
            <consortium name="US DOE Joint Genome Institute (JGI-PGF)"/>
            <person name="Lucas S."/>
            <person name="Copeland A."/>
            <person name="Lapidus A."/>
            <person name="Glavina del Rio T."/>
            <person name="Dalin E."/>
            <person name="Tice H."/>
            <person name="Bruce D."/>
            <person name="Goodwin L."/>
            <person name="Pitluck S."/>
            <person name="Kyrpides N."/>
            <person name="Mavromatis K."/>
            <person name="Ivanova N."/>
            <person name="Mikhailova N."/>
            <person name="Sims D."/>
            <person name="Meincke L."/>
            <person name="Brettin T."/>
            <person name="Detter J.C."/>
            <person name="Han C."/>
            <person name="Larimer F."/>
            <person name="Land M."/>
            <person name="Hauser L."/>
            <person name="Markowitz V."/>
            <person name="Cheng J.F."/>
            <person name="Hugenholtz P."/>
            <person name="Woyke T."/>
            <person name="Wu D."/>
            <person name="Eisen J.A."/>
        </authorList>
    </citation>
    <scope>NUCLEOTIDE SEQUENCE [LARGE SCALE GENOMIC DNA]</scope>
    <source>
        <strain evidence="6">ATCC 33386 / NCTC 11300</strain>
    </source>
</reference>
<keyword evidence="3" id="KW-0378">Hydrolase</keyword>
<protein>
    <submittedName>
        <fullName evidence="5">Nuclease (SNase domain protein)</fullName>
    </submittedName>
</protein>
<sequence length="153" mass="18357">MRKIFLVFLVVSNLLFSYRVISVSDGDTITIMMNGEKQKIRLYGVDTPEINQSFGTEAKQFLSDQILNRDVEIEVKDTDRYKRLVAIVYLNDRSMNELLLKEGWAWWYEAYAKKEYKYKELQEQAQEKKRGMWRNKGNIPPWEFRKMKKVKTK</sequence>
<dbReference type="Proteomes" id="UP000000845">
    <property type="component" value="Chromosome"/>
</dbReference>
<dbReference type="EMBL" id="CP001739">
    <property type="protein sequence ID" value="ACZ07717.1"/>
    <property type="molecule type" value="Genomic_DNA"/>
</dbReference>
<dbReference type="InterPro" id="IPR016071">
    <property type="entry name" value="Staphylococal_nuclease_OB-fold"/>
</dbReference>
<dbReference type="HOGENOM" id="CLU_046484_7_1_0"/>
<evidence type="ECO:0000256" key="3">
    <source>
        <dbReference type="ARBA" id="ARBA00022801"/>
    </source>
</evidence>
<dbReference type="GO" id="GO:0004519">
    <property type="term" value="F:endonuclease activity"/>
    <property type="evidence" value="ECO:0007669"/>
    <property type="project" value="UniProtKB-KW"/>
</dbReference>
<dbReference type="SUPFAM" id="SSF50199">
    <property type="entry name" value="Staphylococcal nuclease"/>
    <property type="match status" value="1"/>
</dbReference>
<dbReference type="InterPro" id="IPR035437">
    <property type="entry name" value="SNase_OB-fold_sf"/>
</dbReference>
<evidence type="ECO:0000313" key="5">
    <source>
        <dbReference type="EMBL" id="ACZ07717.1"/>
    </source>
</evidence>
<dbReference type="SMART" id="SM00318">
    <property type="entry name" value="SNc"/>
    <property type="match status" value="1"/>
</dbReference>
<keyword evidence="1" id="KW-0540">Nuclease</keyword>
<feature type="domain" description="TNase-like" evidence="4">
    <location>
        <begin position="14"/>
        <end position="135"/>
    </location>
</feature>
<dbReference type="Gene3D" id="2.40.50.90">
    <property type="match status" value="1"/>
</dbReference>
<evidence type="ECO:0000256" key="1">
    <source>
        <dbReference type="ARBA" id="ARBA00022722"/>
    </source>
</evidence>
<dbReference type="PANTHER" id="PTHR12302">
    <property type="entry name" value="EBNA2 BINDING PROTEIN P100"/>
    <property type="match status" value="1"/>
</dbReference>
<keyword evidence="6" id="KW-1185">Reference proteome</keyword>
<proteinExistence type="predicted"/>
<evidence type="ECO:0000259" key="4">
    <source>
        <dbReference type="PROSITE" id="PS50830"/>
    </source>
</evidence>
<dbReference type="PROSITE" id="PS01123">
    <property type="entry name" value="TNASE_1"/>
    <property type="match status" value="1"/>
</dbReference>
<dbReference type="KEGG" id="str:Sterm_0845"/>
<dbReference type="Pfam" id="PF00565">
    <property type="entry name" value="SNase"/>
    <property type="match status" value="1"/>
</dbReference>
<organism evidence="5 6">
    <name type="scientific">Sebaldella termitidis (strain ATCC 33386 / NCTC 11300)</name>
    <dbReference type="NCBI Taxonomy" id="526218"/>
    <lineage>
        <taxon>Bacteria</taxon>
        <taxon>Fusobacteriati</taxon>
        <taxon>Fusobacteriota</taxon>
        <taxon>Fusobacteriia</taxon>
        <taxon>Fusobacteriales</taxon>
        <taxon>Leptotrichiaceae</taxon>
        <taxon>Sebaldella</taxon>
    </lineage>
</organism>
<keyword evidence="2" id="KW-0255">Endonuclease</keyword>
<gene>
    <name evidence="5" type="ordered locus">Sterm_0845</name>
</gene>
<dbReference type="RefSeq" id="WP_012860313.1">
    <property type="nucleotide sequence ID" value="NC_013517.1"/>
</dbReference>
<dbReference type="AlphaFoldDB" id="D1AR29"/>
<evidence type="ECO:0000313" key="6">
    <source>
        <dbReference type="Proteomes" id="UP000000845"/>
    </source>
</evidence>
<dbReference type="InterPro" id="IPR002071">
    <property type="entry name" value="Thermonucl_AS"/>
</dbReference>
<reference evidence="5 6" key="2">
    <citation type="journal article" date="2010" name="Stand. Genomic Sci.">
        <title>Complete genome sequence of Sebaldella termitidis type strain (NCTC 11300).</title>
        <authorList>
            <person name="Harmon-Smith M."/>
            <person name="Celia L."/>
            <person name="Chertkov O."/>
            <person name="Lapidus A."/>
            <person name="Copeland A."/>
            <person name="Glavina Del Rio T."/>
            <person name="Nolan M."/>
            <person name="Lucas S."/>
            <person name="Tice H."/>
            <person name="Cheng J.F."/>
            <person name="Han C."/>
            <person name="Detter J.C."/>
            <person name="Bruce D."/>
            <person name="Goodwin L."/>
            <person name="Pitluck S."/>
            <person name="Pati A."/>
            <person name="Liolios K."/>
            <person name="Ivanova N."/>
            <person name="Mavromatis K."/>
            <person name="Mikhailova N."/>
            <person name="Chen A."/>
            <person name="Palaniappan K."/>
            <person name="Land M."/>
            <person name="Hauser L."/>
            <person name="Chang Y.J."/>
            <person name="Jeffries C.D."/>
            <person name="Brettin T."/>
            <person name="Goker M."/>
            <person name="Beck B."/>
            <person name="Bristow J."/>
            <person name="Eisen J.A."/>
            <person name="Markowitz V."/>
            <person name="Hugenholtz P."/>
            <person name="Kyrpides N.C."/>
            <person name="Klenk H.P."/>
            <person name="Chen F."/>
        </authorList>
    </citation>
    <scope>NUCLEOTIDE SEQUENCE [LARGE SCALE GENOMIC DNA]</scope>
    <source>
        <strain evidence="6">ATCC 33386 / NCTC 11300</strain>
    </source>
</reference>
<dbReference type="STRING" id="526218.Sterm_0845"/>
<dbReference type="GO" id="GO:0016787">
    <property type="term" value="F:hydrolase activity"/>
    <property type="evidence" value="ECO:0007669"/>
    <property type="project" value="UniProtKB-KW"/>
</dbReference>
<dbReference type="GO" id="GO:0003676">
    <property type="term" value="F:nucleic acid binding"/>
    <property type="evidence" value="ECO:0007669"/>
    <property type="project" value="InterPro"/>
</dbReference>
<accession>D1AR29</accession>
<name>D1AR29_SEBTE</name>
<dbReference type="eggNOG" id="COG1525">
    <property type="taxonomic scope" value="Bacteria"/>
</dbReference>
<dbReference type="PROSITE" id="PS50830">
    <property type="entry name" value="TNASE_3"/>
    <property type="match status" value="1"/>
</dbReference>
<dbReference type="PANTHER" id="PTHR12302:SF3">
    <property type="entry name" value="SERINE_THREONINE-PROTEIN KINASE 31"/>
    <property type="match status" value="1"/>
</dbReference>